<protein>
    <submittedName>
        <fullName evidence="1">Uncharacterized protein</fullName>
    </submittedName>
</protein>
<reference evidence="1 2" key="1">
    <citation type="submission" date="2019-08" db="EMBL/GenBank/DDBJ databases">
        <title>Deep-cultivation of Planctomycetes and their phenomic and genomic characterization uncovers novel biology.</title>
        <authorList>
            <person name="Wiegand S."/>
            <person name="Jogler M."/>
            <person name="Boedeker C."/>
            <person name="Pinto D."/>
            <person name="Vollmers J."/>
            <person name="Rivas-Marin E."/>
            <person name="Kohn T."/>
            <person name="Peeters S.H."/>
            <person name="Heuer A."/>
            <person name="Rast P."/>
            <person name="Oberbeckmann S."/>
            <person name="Bunk B."/>
            <person name="Jeske O."/>
            <person name="Meyerdierks A."/>
            <person name="Storesund J.E."/>
            <person name="Kallscheuer N."/>
            <person name="Luecker S."/>
            <person name="Lage O.M."/>
            <person name="Pohl T."/>
            <person name="Merkel B.J."/>
            <person name="Hornburger P."/>
            <person name="Mueller R.-W."/>
            <person name="Bruemmer F."/>
            <person name="Labrenz M."/>
            <person name="Spormann A.M."/>
            <person name="Op den Camp H."/>
            <person name="Overmann J."/>
            <person name="Amann R."/>
            <person name="Jetten M.S.M."/>
            <person name="Mascher T."/>
            <person name="Medema M.H."/>
            <person name="Devos D.P."/>
            <person name="Kaster A.-K."/>
            <person name="Ovreas L."/>
            <person name="Rohde M."/>
            <person name="Galperin M.Y."/>
            <person name="Jogler C."/>
        </authorList>
    </citation>
    <scope>NUCLEOTIDE SEQUENCE [LARGE SCALE GENOMIC DNA]</scope>
    <source>
        <strain evidence="1 2">FC18</strain>
    </source>
</reference>
<keyword evidence="2" id="KW-1185">Reference proteome</keyword>
<organism evidence="1 2">
    <name type="scientific">Mariniblastus fucicola</name>
    <dbReference type="NCBI Taxonomy" id="980251"/>
    <lineage>
        <taxon>Bacteria</taxon>
        <taxon>Pseudomonadati</taxon>
        <taxon>Planctomycetota</taxon>
        <taxon>Planctomycetia</taxon>
        <taxon>Pirellulales</taxon>
        <taxon>Pirellulaceae</taxon>
        <taxon>Mariniblastus</taxon>
    </lineage>
</organism>
<dbReference type="RefSeq" id="WP_075082642.1">
    <property type="nucleotide sequence ID" value="NZ_CP042912.1"/>
</dbReference>
<proteinExistence type="predicted"/>
<accession>A0A5B9P1Y5</accession>
<evidence type="ECO:0000313" key="2">
    <source>
        <dbReference type="Proteomes" id="UP000322214"/>
    </source>
</evidence>
<gene>
    <name evidence="1" type="ORF">MFFC18_01750</name>
</gene>
<dbReference type="Proteomes" id="UP000322214">
    <property type="component" value="Chromosome"/>
</dbReference>
<dbReference type="AlphaFoldDB" id="A0A5B9P1Y5"/>
<name>A0A5B9P1Y5_9BACT</name>
<dbReference type="KEGG" id="mff:MFFC18_01750"/>
<sequence length="142" mass="15792">MNNGSDKTKSQHTIRLRGPCHLLWMQNGTQQATVRVQVPCEISPDLFELSAVSAEDSFVLRRSFAKPTRLERSQSVTLELNNFEGAQRVLLNRGKDSELAQGFESGYVSLEVGHALIAQNRLEVEFPSLPSVAGEIQLVIQQ</sequence>
<dbReference type="EMBL" id="CP042912">
    <property type="protein sequence ID" value="QEG20328.1"/>
    <property type="molecule type" value="Genomic_DNA"/>
</dbReference>
<evidence type="ECO:0000313" key="1">
    <source>
        <dbReference type="EMBL" id="QEG20328.1"/>
    </source>
</evidence>
<dbReference type="STRING" id="980251.GCA_001642875_04656"/>